<comment type="caution">
    <text evidence="2">The sequence shown here is derived from an EMBL/GenBank/DDBJ whole genome shotgun (WGS) entry which is preliminary data.</text>
</comment>
<dbReference type="RefSeq" id="WP_335734397.1">
    <property type="nucleotide sequence ID" value="NZ_JALAAR010000001.1"/>
</dbReference>
<dbReference type="EMBL" id="JALAAR010000001">
    <property type="protein sequence ID" value="MEH8015983.1"/>
    <property type="molecule type" value="Genomic_DNA"/>
</dbReference>
<dbReference type="Pfam" id="PF07362">
    <property type="entry name" value="CcdA"/>
    <property type="match status" value="1"/>
</dbReference>
<accession>A0ABU8C2V5</accession>
<name>A0ABU8C2V5_9GAMM</name>
<evidence type="ECO:0000256" key="1">
    <source>
        <dbReference type="ARBA" id="ARBA00022649"/>
    </source>
</evidence>
<keyword evidence="1" id="KW-1277">Toxin-antitoxin system</keyword>
<proteinExistence type="predicted"/>
<dbReference type="Proteomes" id="UP001375382">
    <property type="component" value="Unassembled WGS sequence"/>
</dbReference>
<sequence>MSHAYNTLAPKKPTNVSINSDLLEKARSLNINLSATLEQALAEQLRSAQRVRWLNENKDAIAAYNQFVETHGAFSDSVRKF</sequence>
<evidence type="ECO:0000313" key="2">
    <source>
        <dbReference type="EMBL" id="MEH8015983.1"/>
    </source>
</evidence>
<keyword evidence="3" id="KW-1185">Reference proteome</keyword>
<organism evidence="2 3">
    <name type="scientific">Rheinheimera muenzenbergensis</name>
    <dbReference type="NCBI Taxonomy" id="1193628"/>
    <lineage>
        <taxon>Bacteria</taxon>
        <taxon>Pseudomonadati</taxon>
        <taxon>Pseudomonadota</taxon>
        <taxon>Gammaproteobacteria</taxon>
        <taxon>Chromatiales</taxon>
        <taxon>Chromatiaceae</taxon>
        <taxon>Rheinheimera</taxon>
    </lineage>
</organism>
<gene>
    <name evidence="2" type="ORF">MN202_01945</name>
</gene>
<evidence type="ECO:0000313" key="3">
    <source>
        <dbReference type="Proteomes" id="UP001375382"/>
    </source>
</evidence>
<dbReference type="InterPro" id="IPR009956">
    <property type="entry name" value="Post-segregation_anti-tox_CcdA"/>
</dbReference>
<reference evidence="2 3" key="1">
    <citation type="journal article" date="2023" name="Ecotoxicol. Environ. Saf.">
        <title>Mercury remediation potential of mercury-resistant strain Rheinheimera metallidurans sp. nov. isolated from a municipal waste dumping site.</title>
        <authorList>
            <person name="Yadav V."/>
            <person name="Manjhi A."/>
            <person name="Vadakedath N."/>
        </authorList>
    </citation>
    <scope>NUCLEOTIDE SEQUENCE [LARGE SCALE GENOMIC DNA]</scope>
    <source>
        <strain evidence="2 3">E-49</strain>
    </source>
</reference>
<protein>
    <submittedName>
        <fullName evidence="2">Type II toxin-antitoxin system CcdA family antitoxin</fullName>
    </submittedName>
</protein>